<evidence type="ECO:0000313" key="1">
    <source>
        <dbReference type="EMBL" id="SBN37841.1"/>
    </source>
</evidence>
<reference evidence="1" key="1">
    <citation type="submission" date="2016-05" db="EMBL/GenBank/DDBJ databases">
        <authorList>
            <person name="Lavstsen T."/>
            <person name="Jespersen J.S."/>
        </authorList>
    </citation>
    <scope>NUCLEOTIDE SEQUENCE</scope>
    <source>
        <strain evidence="1">PFRJS10</strain>
    </source>
</reference>
<sequence length="35" mass="3950">MSAERFPQAIPVRGDEHLLLLDWEAGSREDLPIMG</sequence>
<name>A0A2C8B8W6_9ACTN</name>
<protein>
    <submittedName>
        <fullName evidence="2">Uncharacterized protein</fullName>
    </submittedName>
</protein>
<organism evidence="2 3">
    <name type="scientific">Propionibacterium freudenreichii</name>
    <dbReference type="NCBI Taxonomy" id="1744"/>
    <lineage>
        <taxon>Bacteria</taxon>
        <taxon>Bacillati</taxon>
        <taxon>Actinomycetota</taxon>
        <taxon>Actinomycetes</taxon>
        <taxon>Propionibacteriales</taxon>
        <taxon>Propionibacteriaceae</taxon>
        <taxon>Propionibacterium</taxon>
    </lineage>
</organism>
<evidence type="ECO:0000313" key="3">
    <source>
        <dbReference type="Proteomes" id="UP000250080"/>
    </source>
</evidence>
<gene>
    <name evidence="1" type="ORF">PFR_JS10_198</name>
    <name evidence="2" type="ORF">PFR_JS23_2062</name>
</gene>
<accession>A0A2C8B8W6</accession>
<reference evidence="2 3" key="2">
    <citation type="submission" date="2016-09" db="EMBL/GenBank/DDBJ databases">
        <authorList>
            <person name="Laine KS P."/>
        </authorList>
    </citation>
    <scope>NUCLEOTIDE SEQUENCE [LARGE SCALE GENOMIC DNA]</scope>
    <source>
        <strain evidence="2">PFRJS-23</strain>
    </source>
</reference>
<dbReference type="EMBL" id="LT618793">
    <property type="protein sequence ID" value="SCQ81889.1"/>
    <property type="molecule type" value="Genomic_DNA"/>
</dbReference>
<dbReference type="AlphaFoldDB" id="A0A2C8B8W6"/>
<evidence type="ECO:0000313" key="2">
    <source>
        <dbReference type="EMBL" id="SCQ81889.1"/>
    </source>
</evidence>
<proteinExistence type="predicted"/>
<dbReference type="EMBL" id="LT576035">
    <property type="protein sequence ID" value="SBN37841.1"/>
    <property type="molecule type" value="Genomic_DNA"/>
</dbReference>
<dbReference type="Proteomes" id="UP000250080">
    <property type="component" value="Chromosome I"/>
</dbReference>